<comment type="pathway">
    <text evidence="2">Protein modification; protein ubiquitination.</text>
</comment>
<dbReference type="OMA" id="WARRECE"/>
<evidence type="ECO:0000256" key="2">
    <source>
        <dbReference type="ARBA" id="ARBA00004906"/>
    </source>
</evidence>
<evidence type="ECO:0000256" key="4">
    <source>
        <dbReference type="ARBA" id="ARBA00022786"/>
    </source>
</evidence>
<dbReference type="FunFam" id="1.25.40.420:FF:000008">
    <property type="entry name" value="BTB/POZ domain-containing protein POB1"/>
    <property type="match status" value="1"/>
</dbReference>
<accession>A0A3M6TFU0</accession>
<evidence type="ECO:0000313" key="6">
    <source>
        <dbReference type="EMBL" id="RMX40240.1"/>
    </source>
</evidence>
<gene>
    <name evidence="6" type="ORF">pdam_00014365</name>
</gene>
<evidence type="ECO:0000313" key="7">
    <source>
        <dbReference type="Proteomes" id="UP000275408"/>
    </source>
</evidence>
<comment type="caution">
    <text evidence="6">The sequence shown here is derived from an EMBL/GenBank/DDBJ whole genome shotgun (WGS) entry which is preliminary data.</text>
</comment>
<dbReference type="InterPro" id="IPR038648">
    <property type="entry name" value="PHR_sf"/>
</dbReference>
<name>A0A3M6TFU0_POCDA</name>
<dbReference type="SMART" id="SM00225">
    <property type="entry name" value="BTB"/>
    <property type="match status" value="1"/>
</dbReference>
<dbReference type="GO" id="GO:0005829">
    <property type="term" value="C:cytosol"/>
    <property type="evidence" value="ECO:0007669"/>
    <property type="project" value="TreeGrafter"/>
</dbReference>
<dbReference type="InterPro" id="IPR000210">
    <property type="entry name" value="BTB/POZ_dom"/>
</dbReference>
<dbReference type="Gene3D" id="2.60.120.820">
    <property type="entry name" value="PHR domain"/>
    <property type="match status" value="1"/>
</dbReference>
<dbReference type="InterPro" id="IPR012983">
    <property type="entry name" value="PHR"/>
</dbReference>
<dbReference type="InterPro" id="IPR011705">
    <property type="entry name" value="BACK"/>
</dbReference>
<dbReference type="PANTHER" id="PTHR45774:SF3">
    <property type="entry name" value="BTB (POZ) DOMAIN-CONTAINING 2B-RELATED"/>
    <property type="match status" value="1"/>
</dbReference>
<dbReference type="EMBL" id="RCHS01003672">
    <property type="protein sequence ID" value="RMX40240.1"/>
    <property type="molecule type" value="Genomic_DNA"/>
</dbReference>
<sequence>MSLGTGSKDHWSERERYTIRERCKFMFNNELLSDVKFVVPDPEGGSESMKTIPAHKLVLAISSPVFYAMFFGELAETTNSINPSDCEYPSLLELFRFIYSDEVNLNADNVMHVLYLAKKYMLPSLADQCTDFLGKNLDASNVFHVLPDAQTYEEKNLVDKCWEVIDEHGDEAMKSDAFTTIAKSLLEELVERESLNVAEVELFKAVDCWARRECEKKNLAVEGSVKRKILGERVVANIRFPVMEQKEFAEVVLDCEILTPKEAYDIMKYFNGVLPNPVGFLETKRSGGNSRISMYTALRFGLKDPAGHGELFSSDHMRLSVNETIELRAVRLFGSENNEYKVSLAVADINYHFLASMTDIFTSMPMQSDMGNYHGIRVIFNPSLTLQADTEYFFNATLEGPPTWYAADGVSHKEHDDLTISFFSDLSGGPFAELEYRLK</sequence>
<dbReference type="PANTHER" id="PTHR45774">
    <property type="entry name" value="BTB/POZ DOMAIN-CONTAINING"/>
    <property type="match status" value="1"/>
</dbReference>
<dbReference type="GO" id="GO:0022008">
    <property type="term" value="P:neurogenesis"/>
    <property type="evidence" value="ECO:0007669"/>
    <property type="project" value="TreeGrafter"/>
</dbReference>
<proteinExistence type="predicted"/>
<dbReference type="InterPro" id="IPR011333">
    <property type="entry name" value="SKP1/BTB/POZ_sf"/>
</dbReference>
<reference evidence="6 7" key="1">
    <citation type="journal article" date="2018" name="Sci. Rep.">
        <title>Comparative analysis of the Pocillopora damicornis genome highlights role of immune system in coral evolution.</title>
        <authorList>
            <person name="Cunning R."/>
            <person name="Bay R.A."/>
            <person name="Gillette P."/>
            <person name="Baker A.C."/>
            <person name="Traylor-Knowles N."/>
        </authorList>
    </citation>
    <scope>NUCLEOTIDE SEQUENCE [LARGE SCALE GENOMIC DNA]</scope>
    <source>
        <strain evidence="6">RSMAS</strain>
        <tissue evidence="6">Whole animal</tissue>
    </source>
</reference>
<evidence type="ECO:0000259" key="5">
    <source>
        <dbReference type="PROSITE" id="PS50097"/>
    </source>
</evidence>
<comment type="subcellular location">
    <subcellularLocation>
        <location evidence="1">Cytoplasm</location>
    </subcellularLocation>
</comment>
<dbReference type="Pfam" id="PF08005">
    <property type="entry name" value="PHR"/>
    <property type="match status" value="1"/>
</dbReference>
<dbReference type="PROSITE" id="PS50097">
    <property type="entry name" value="BTB"/>
    <property type="match status" value="1"/>
</dbReference>
<keyword evidence="7" id="KW-1185">Reference proteome</keyword>
<evidence type="ECO:0000256" key="3">
    <source>
        <dbReference type="ARBA" id="ARBA00022490"/>
    </source>
</evidence>
<protein>
    <recommendedName>
        <fullName evidence="5">BTB domain-containing protein</fullName>
    </recommendedName>
</protein>
<dbReference type="SUPFAM" id="SSF54695">
    <property type="entry name" value="POZ domain"/>
    <property type="match status" value="1"/>
</dbReference>
<dbReference type="AlphaFoldDB" id="A0A3M6TFU0"/>
<feature type="domain" description="BTB" evidence="5">
    <location>
        <begin position="33"/>
        <end position="107"/>
    </location>
</feature>
<dbReference type="OrthoDB" id="6359816at2759"/>
<dbReference type="Pfam" id="PF00651">
    <property type="entry name" value="BTB"/>
    <property type="match status" value="1"/>
</dbReference>
<keyword evidence="3" id="KW-0963">Cytoplasm</keyword>
<keyword evidence="4" id="KW-0833">Ubl conjugation pathway</keyword>
<dbReference type="STRING" id="46731.A0A3M6TFU0"/>
<dbReference type="Pfam" id="PF07707">
    <property type="entry name" value="BACK"/>
    <property type="match status" value="1"/>
</dbReference>
<evidence type="ECO:0000256" key="1">
    <source>
        <dbReference type="ARBA" id="ARBA00004496"/>
    </source>
</evidence>
<dbReference type="Gene3D" id="3.30.710.10">
    <property type="entry name" value="Potassium Channel Kv1.1, Chain A"/>
    <property type="match status" value="1"/>
</dbReference>
<dbReference type="Proteomes" id="UP000275408">
    <property type="component" value="Unassembled WGS sequence"/>
</dbReference>
<dbReference type="SMART" id="SM00875">
    <property type="entry name" value="BACK"/>
    <property type="match status" value="1"/>
</dbReference>
<dbReference type="Gene3D" id="1.25.40.420">
    <property type="match status" value="1"/>
</dbReference>
<organism evidence="6 7">
    <name type="scientific">Pocillopora damicornis</name>
    <name type="common">Cauliflower coral</name>
    <name type="synonym">Millepora damicornis</name>
    <dbReference type="NCBI Taxonomy" id="46731"/>
    <lineage>
        <taxon>Eukaryota</taxon>
        <taxon>Metazoa</taxon>
        <taxon>Cnidaria</taxon>
        <taxon>Anthozoa</taxon>
        <taxon>Hexacorallia</taxon>
        <taxon>Scleractinia</taxon>
        <taxon>Astrocoeniina</taxon>
        <taxon>Pocilloporidae</taxon>
        <taxon>Pocillopora</taxon>
    </lineage>
</organism>